<accession>A0A2N9ETT9</accession>
<feature type="domain" description="RNase H type-1" evidence="1">
    <location>
        <begin position="405"/>
        <end position="458"/>
    </location>
</feature>
<gene>
    <name evidence="3" type="ORF">FSB_LOCUS6124</name>
</gene>
<protein>
    <recommendedName>
        <fullName evidence="4">Reverse transcriptase zinc-binding domain-containing protein</fullName>
    </recommendedName>
</protein>
<dbReference type="InterPro" id="IPR002156">
    <property type="entry name" value="RNaseH_domain"/>
</dbReference>
<proteinExistence type="predicted"/>
<dbReference type="EMBL" id="OIVN01000320">
    <property type="protein sequence ID" value="SPC78242.1"/>
    <property type="molecule type" value="Genomic_DNA"/>
</dbReference>
<reference evidence="3" key="1">
    <citation type="submission" date="2018-02" db="EMBL/GenBank/DDBJ databases">
        <authorList>
            <person name="Cohen D.B."/>
            <person name="Kent A.D."/>
        </authorList>
    </citation>
    <scope>NUCLEOTIDE SEQUENCE</scope>
</reference>
<evidence type="ECO:0008006" key="4">
    <source>
        <dbReference type="Google" id="ProtNLM"/>
    </source>
</evidence>
<dbReference type="Pfam" id="PF13966">
    <property type="entry name" value="zf-RVT"/>
    <property type="match status" value="1"/>
</dbReference>
<evidence type="ECO:0000313" key="3">
    <source>
        <dbReference type="EMBL" id="SPC78242.1"/>
    </source>
</evidence>
<organism evidence="3">
    <name type="scientific">Fagus sylvatica</name>
    <name type="common">Beechnut</name>
    <dbReference type="NCBI Taxonomy" id="28930"/>
    <lineage>
        <taxon>Eukaryota</taxon>
        <taxon>Viridiplantae</taxon>
        <taxon>Streptophyta</taxon>
        <taxon>Embryophyta</taxon>
        <taxon>Tracheophyta</taxon>
        <taxon>Spermatophyta</taxon>
        <taxon>Magnoliopsida</taxon>
        <taxon>eudicotyledons</taxon>
        <taxon>Gunneridae</taxon>
        <taxon>Pentapetalae</taxon>
        <taxon>rosids</taxon>
        <taxon>fabids</taxon>
        <taxon>Fagales</taxon>
        <taxon>Fagaceae</taxon>
        <taxon>Fagus</taxon>
    </lineage>
</organism>
<dbReference type="GO" id="GO:0003676">
    <property type="term" value="F:nucleic acid binding"/>
    <property type="evidence" value="ECO:0007669"/>
    <property type="project" value="InterPro"/>
</dbReference>
<dbReference type="PANTHER" id="PTHR33116:SF86">
    <property type="entry name" value="REVERSE TRANSCRIPTASE DOMAIN-CONTAINING PROTEIN"/>
    <property type="match status" value="1"/>
</dbReference>
<dbReference type="GO" id="GO:0004523">
    <property type="term" value="F:RNA-DNA hybrid ribonuclease activity"/>
    <property type="evidence" value="ECO:0007669"/>
    <property type="project" value="InterPro"/>
</dbReference>
<dbReference type="AlphaFoldDB" id="A0A2N9ETT9"/>
<sequence length="479" mass="55308">MGRATLIKSVAQASPMYTMSAFQVPKGICDAMDGMVRRFWWKPRSESSKYFVPAAWSSLCKPLVEGGLGFRCFYNLNQALLSKLAWWVLSDRDSFCVKILKAKYKVGRNWLSANPIKGASWCWKSLEGVKHLLKTGACRLVGSGRDILVWEDPWIPDLPNFVPKPRQELEWIPSMTVSQLLNPSKSGWDFNTLNLWFDDTTILAINNISYKQGLNEDRWIWTKTNNGELSVKSIYKESFEDEDHTESRPVLKRIWKSKLHDRLKMHLWRIASGILPTKDKCLRFSYNQDDCCYLCEVEVETPIHLFWHCQVARALWFESSWGFHTDRMQIQSMEDLIETLLSPPKELELNEESKEALLLSGALIMDFIWKQRNRVAFDGGTVTMEDLRRGVRKIFKEHWDAAIRSSFSVIAMVARDWRGEVVFAISKKANTTVPVQAEAEAFLWALQLAVDYQYGELIKSGSFQSQFIDVFSIGLVERQ</sequence>
<feature type="domain" description="Reverse transcriptase zinc-binding" evidence="2">
    <location>
        <begin position="230"/>
        <end position="316"/>
    </location>
</feature>
<evidence type="ECO:0000259" key="1">
    <source>
        <dbReference type="Pfam" id="PF13456"/>
    </source>
</evidence>
<dbReference type="Pfam" id="PF13456">
    <property type="entry name" value="RVT_3"/>
    <property type="match status" value="1"/>
</dbReference>
<name>A0A2N9ETT9_FAGSY</name>
<dbReference type="InterPro" id="IPR026960">
    <property type="entry name" value="RVT-Znf"/>
</dbReference>
<dbReference type="PANTHER" id="PTHR33116">
    <property type="entry name" value="REVERSE TRANSCRIPTASE ZINC-BINDING DOMAIN-CONTAINING PROTEIN-RELATED-RELATED"/>
    <property type="match status" value="1"/>
</dbReference>
<evidence type="ECO:0000259" key="2">
    <source>
        <dbReference type="Pfam" id="PF13966"/>
    </source>
</evidence>